<keyword evidence="2" id="KW-0812">Transmembrane</keyword>
<keyword evidence="2" id="KW-0472">Membrane</keyword>
<dbReference type="Proteomes" id="UP000242850">
    <property type="component" value="Unassembled WGS sequence"/>
</dbReference>
<gene>
    <name evidence="4" type="ORF">SAMN05660865_00517</name>
</gene>
<keyword evidence="2" id="KW-1133">Transmembrane helix</keyword>
<evidence type="ECO:0000313" key="5">
    <source>
        <dbReference type="Proteomes" id="UP000242850"/>
    </source>
</evidence>
<protein>
    <submittedName>
        <fullName evidence="4">Transcriptional attenuator, LytR family</fullName>
    </submittedName>
</protein>
<dbReference type="Gene3D" id="3.40.630.190">
    <property type="entry name" value="LCP protein"/>
    <property type="match status" value="1"/>
</dbReference>
<feature type="domain" description="Cell envelope-related transcriptional attenuator" evidence="3">
    <location>
        <begin position="67"/>
        <end position="224"/>
    </location>
</feature>
<evidence type="ECO:0000313" key="4">
    <source>
        <dbReference type="EMBL" id="SEF56254.1"/>
    </source>
</evidence>
<organism evidence="4 5">
    <name type="scientific">Caloramator fervidus</name>
    <dbReference type="NCBI Taxonomy" id="29344"/>
    <lineage>
        <taxon>Bacteria</taxon>
        <taxon>Bacillati</taxon>
        <taxon>Bacillota</taxon>
        <taxon>Clostridia</taxon>
        <taxon>Eubacteriales</taxon>
        <taxon>Clostridiaceae</taxon>
        <taxon>Caloramator</taxon>
    </lineage>
</organism>
<dbReference type="EMBL" id="FNUK01000004">
    <property type="protein sequence ID" value="SEF56254.1"/>
    <property type="molecule type" value="Genomic_DNA"/>
</dbReference>
<comment type="similarity">
    <text evidence="1">Belongs to the LytR/CpsA/Psr (LCP) family.</text>
</comment>
<feature type="transmembrane region" description="Helical" evidence="2">
    <location>
        <begin position="6"/>
        <end position="23"/>
    </location>
</feature>
<dbReference type="PANTHER" id="PTHR33392">
    <property type="entry name" value="POLYISOPRENYL-TEICHOIC ACID--PEPTIDOGLYCAN TEICHOIC ACID TRANSFERASE TAGU"/>
    <property type="match status" value="1"/>
</dbReference>
<keyword evidence="5" id="KW-1185">Reference proteome</keyword>
<dbReference type="InterPro" id="IPR050922">
    <property type="entry name" value="LytR/CpsA/Psr_CW_biosynth"/>
</dbReference>
<evidence type="ECO:0000259" key="3">
    <source>
        <dbReference type="Pfam" id="PF03816"/>
    </source>
</evidence>
<dbReference type="InterPro" id="IPR004474">
    <property type="entry name" value="LytR_CpsA_psr"/>
</dbReference>
<dbReference type="RefSeq" id="WP_207654263.1">
    <property type="nucleotide sequence ID" value="NZ_FNUK01000004.1"/>
</dbReference>
<sequence>MKKFLAISIAVLVLILGGFMFYVNNMLNKIKPKERVNIQKPNQNINTKTINVILFGIDARDLNAPSRSDTIIIVSINPQNKKVKLISLMRDMYIKIPGKGENRINAAYAFGGPELALKTINENFDLNITDYATVNFYGFEKIIDQVGGVEINVKEDEIKYINSYMKETAKLFGGEYREVKTAGLQTLNGRQALGYSRIRYVGHGDYERTERQRRVLTEVFNKVKNQSIPKKIGLINNMLPYIETNLSRSQIINLVTMFSNLDEYQIEQLRIPIDNSYKSQKIYGMAVLVPDIEKNKNAIHEFLK</sequence>
<dbReference type="PANTHER" id="PTHR33392:SF6">
    <property type="entry name" value="POLYISOPRENYL-TEICHOIC ACID--PEPTIDOGLYCAN TEICHOIC ACID TRANSFERASE TAGU"/>
    <property type="match status" value="1"/>
</dbReference>
<accession>A0A1H5T0L2</accession>
<name>A0A1H5T0L2_9CLOT</name>
<reference evidence="5" key="1">
    <citation type="submission" date="2016-10" db="EMBL/GenBank/DDBJ databases">
        <authorList>
            <person name="Varghese N."/>
            <person name="Submissions S."/>
        </authorList>
    </citation>
    <scope>NUCLEOTIDE SEQUENCE [LARGE SCALE GENOMIC DNA]</scope>
    <source>
        <strain evidence="5">DSM 5463</strain>
    </source>
</reference>
<evidence type="ECO:0000256" key="1">
    <source>
        <dbReference type="ARBA" id="ARBA00006068"/>
    </source>
</evidence>
<evidence type="ECO:0000256" key="2">
    <source>
        <dbReference type="SAM" id="Phobius"/>
    </source>
</evidence>
<dbReference type="AlphaFoldDB" id="A0A1H5T0L2"/>
<dbReference type="Pfam" id="PF03816">
    <property type="entry name" value="LytR_cpsA_psr"/>
    <property type="match status" value="1"/>
</dbReference>
<dbReference type="NCBIfam" id="TIGR00350">
    <property type="entry name" value="lytR_cpsA_psr"/>
    <property type="match status" value="1"/>
</dbReference>
<proteinExistence type="inferred from homology"/>